<dbReference type="EMBL" id="NHRJ02000012">
    <property type="protein sequence ID" value="PZE19890.1"/>
    <property type="molecule type" value="Genomic_DNA"/>
</dbReference>
<keyword evidence="1" id="KW-1133">Transmembrane helix</keyword>
<evidence type="ECO:0000313" key="2">
    <source>
        <dbReference type="EMBL" id="PZE19890.1"/>
    </source>
</evidence>
<gene>
    <name evidence="2" type="ORF">CBW46_016340</name>
</gene>
<protein>
    <submittedName>
        <fullName evidence="2">Uncharacterized protein</fullName>
    </submittedName>
</protein>
<comment type="caution">
    <text evidence="2">The sequence shown here is derived from an EMBL/GenBank/DDBJ whole genome shotgun (WGS) entry which is preliminary data.</text>
</comment>
<dbReference type="RefSeq" id="WP_089201063.1">
    <property type="nucleotide sequence ID" value="NZ_NHRJ02000012.1"/>
</dbReference>
<sequence length="64" mass="7215">MLFVFILLSALGYFLFIGIASLLGVHYRTNSLEPVIFLLIVLTGIALNINYKIKTLQKETKAEK</sequence>
<dbReference type="Proteomes" id="UP000214746">
    <property type="component" value="Unassembled WGS sequence"/>
</dbReference>
<dbReference type="AlphaFoldDB" id="A0A2W1N8C4"/>
<accession>A0A2W1N8C4</accession>
<feature type="transmembrane region" description="Helical" evidence="1">
    <location>
        <begin position="34"/>
        <end position="51"/>
    </location>
</feature>
<proteinExistence type="predicted"/>
<evidence type="ECO:0000256" key="1">
    <source>
        <dbReference type="SAM" id="Phobius"/>
    </source>
</evidence>
<keyword evidence="1" id="KW-0472">Membrane</keyword>
<keyword evidence="3" id="KW-1185">Reference proteome</keyword>
<reference evidence="2" key="1">
    <citation type="submission" date="2018-06" db="EMBL/GenBank/DDBJ databases">
        <title>Paenibacillus xerothermodurans sp. nov. an extremely dry heat resistant spore forming bacterium isolated from the soil of Cape Canaveral, Florida.</title>
        <authorList>
            <person name="Seuylemezian A."/>
            <person name="Kaur N."/>
            <person name="Patil P."/>
            <person name="Patil P."/>
            <person name="Mayilraj S."/>
            <person name="Vaishampayan P."/>
        </authorList>
    </citation>
    <scope>NUCLEOTIDE SEQUENCE [LARGE SCALE GENOMIC DNA]</scope>
    <source>
        <strain evidence="2">ATCC 27380</strain>
    </source>
</reference>
<organism evidence="2 3">
    <name type="scientific">Paenibacillus xerothermodurans</name>
    <dbReference type="NCBI Taxonomy" id="1977292"/>
    <lineage>
        <taxon>Bacteria</taxon>
        <taxon>Bacillati</taxon>
        <taxon>Bacillota</taxon>
        <taxon>Bacilli</taxon>
        <taxon>Bacillales</taxon>
        <taxon>Paenibacillaceae</taxon>
        <taxon>Paenibacillus</taxon>
    </lineage>
</organism>
<keyword evidence="1" id="KW-0812">Transmembrane</keyword>
<name>A0A2W1N8C4_PAEXE</name>
<evidence type="ECO:0000313" key="3">
    <source>
        <dbReference type="Proteomes" id="UP000214746"/>
    </source>
</evidence>